<dbReference type="InterPro" id="IPR050832">
    <property type="entry name" value="Bact_Acetyltransf"/>
</dbReference>
<dbReference type="SUPFAM" id="SSF55729">
    <property type="entry name" value="Acyl-CoA N-acyltransferases (Nat)"/>
    <property type="match status" value="1"/>
</dbReference>
<dbReference type="EMBL" id="FOIB01000001">
    <property type="protein sequence ID" value="SES83097.1"/>
    <property type="molecule type" value="Genomic_DNA"/>
</dbReference>
<dbReference type="Proteomes" id="UP000183760">
    <property type="component" value="Unassembled WGS sequence"/>
</dbReference>
<dbReference type="OrthoDB" id="9805924at2"/>
<evidence type="ECO:0000313" key="6">
    <source>
        <dbReference type="Proteomes" id="UP000183760"/>
    </source>
</evidence>
<sequence>MRIEHVEKLTAAELSGSDFSFDVEEEAVAPFDGPTLSRTVPVTRYTKRYELEADLVETTDPAQSLIVVARSDGQVAGYILVSRAWNHCAQVDDFAVARSHRRQGLARALMDEAVRWTRERGLQTIRLETQSNNVPACRFYERYGFRLGGFDRYLYSAIPSQPRPEVALFWYLRVSPSPPSGS</sequence>
<dbReference type="InterPro" id="IPR016181">
    <property type="entry name" value="Acyl_CoA_acyltransferase"/>
</dbReference>
<dbReference type="AlphaFoldDB" id="A0A511T0J3"/>
<dbReference type="InterPro" id="IPR000182">
    <property type="entry name" value="GNAT_dom"/>
</dbReference>
<name>A0A511T0J3_MYXFU</name>
<reference evidence="4 7" key="2">
    <citation type="submission" date="2019-07" db="EMBL/GenBank/DDBJ databases">
        <title>Whole genome shotgun sequence of Myxococcus fulvus NBRC 100333.</title>
        <authorList>
            <person name="Hosoyama A."/>
            <person name="Uohara A."/>
            <person name="Ohji S."/>
            <person name="Ichikawa N."/>
        </authorList>
    </citation>
    <scope>NUCLEOTIDE SEQUENCE [LARGE SCALE GENOMIC DNA]</scope>
    <source>
        <strain evidence="4 7">NBRC 100333</strain>
    </source>
</reference>
<dbReference type="PRINTS" id="PR01754">
    <property type="entry name" value="SACTRNSFRASE"/>
</dbReference>
<dbReference type="Proteomes" id="UP000321514">
    <property type="component" value="Unassembled WGS sequence"/>
</dbReference>
<comment type="caution">
    <text evidence="4">The sequence shown here is derived from an EMBL/GenBank/DDBJ whole genome shotgun (WGS) entry which is preliminary data.</text>
</comment>
<evidence type="ECO:0000313" key="7">
    <source>
        <dbReference type="Proteomes" id="UP000321514"/>
    </source>
</evidence>
<feature type="domain" description="N-acetyltransferase" evidence="3">
    <location>
        <begin position="23"/>
        <end position="175"/>
    </location>
</feature>
<accession>A0A511T0J3</accession>
<keyword evidence="2" id="KW-0012">Acyltransferase</keyword>
<gene>
    <name evidence="4" type="ORF">MFU01_27180</name>
    <name evidence="5" type="ORF">SAMN05443572_101303</name>
</gene>
<organism evidence="4 7">
    <name type="scientific">Myxococcus fulvus</name>
    <dbReference type="NCBI Taxonomy" id="33"/>
    <lineage>
        <taxon>Bacteria</taxon>
        <taxon>Pseudomonadati</taxon>
        <taxon>Myxococcota</taxon>
        <taxon>Myxococcia</taxon>
        <taxon>Myxococcales</taxon>
        <taxon>Cystobacterineae</taxon>
        <taxon>Myxococcaceae</taxon>
        <taxon>Myxococcus</taxon>
    </lineage>
</organism>
<dbReference type="Pfam" id="PF00583">
    <property type="entry name" value="Acetyltransf_1"/>
    <property type="match status" value="1"/>
</dbReference>
<dbReference type="Gene3D" id="3.40.630.30">
    <property type="match status" value="1"/>
</dbReference>
<evidence type="ECO:0000313" key="4">
    <source>
        <dbReference type="EMBL" id="GEN07681.1"/>
    </source>
</evidence>
<keyword evidence="6" id="KW-1185">Reference proteome</keyword>
<evidence type="ECO:0000256" key="1">
    <source>
        <dbReference type="ARBA" id="ARBA00022679"/>
    </source>
</evidence>
<keyword evidence="1 4" id="KW-0808">Transferase</keyword>
<dbReference type="RefSeq" id="WP_074948519.1">
    <property type="nucleotide sequence ID" value="NZ_BJXR01000025.1"/>
</dbReference>
<dbReference type="PANTHER" id="PTHR43877">
    <property type="entry name" value="AMINOALKYLPHOSPHONATE N-ACETYLTRANSFERASE-RELATED-RELATED"/>
    <property type="match status" value="1"/>
</dbReference>
<dbReference type="InterPro" id="IPR008125">
    <property type="entry name" value="Streptothricin_AcTrfase"/>
</dbReference>
<reference evidence="5 6" key="1">
    <citation type="submission" date="2016-10" db="EMBL/GenBank/DDBJ databases">
        <authorList>
            <person name="Varghese N."/>
            <person name="Submissions S."/>
        </authorList>
    </citation>
    <scope>NUCLEOTIDE SEQUENCE [LARGE SCALE GENOMIC DNA]</scope>
    <source>
        <strain evidence="5 6">DSM 16525</strain>
    </source>
</reference>
<evidence type="ECO:0000259" key="3">
    <source>
        <dbReference type="PROSITE" id="PS51186"/>
    </source>
</evidence>
<protein>
    <submittedName>
        <fullName evidence="4">N-acetyltransferase</fullName>
    </submittedName>
    <submittedName>
        <fullName evidence="5">Streptothricin acetyltransferase</fullName>
    </submittedName>
</protein>
<dbReference type="GO" id="GO:0016747">
    <property type="term" value="F:acyltransferase activity, transferring groups other than amino-acyl groups"/>
    <property type="evidence" value="ECO:0007669"/>
    <property type="project" value="InterPro"/>
</dbReference>
<dbReference type="CDD" id="cd04301">
    <property type="entry name" value="NAT_SF"/>
    <property type="match status" value="1"/>
</dbReference>
<dbReference type="EMBL" id="BJXR01000025">
    <property type="protein sequence ID" value="GEN07681.1"/>
    <property type="molecule type" value="Genomic_DNA"/>
</dbReference>
<evidence type="ECO:0000313" key="5">
    <source>
        <dbReference type="EMBL" id="SES83097.1"/>
    </source>
</evidence>
<dbReference type="PROSITE" id="PS51186">
    <property type="entry name" value="GNAT"/>
    <property type="match status" value="1"/>
</dbReference>
<evidence type="ECO:0000256" key="2">
    <source>
        <dbReference type="ARBA" id="ARBA00023315"/>
    </source>
</evidence>
<proteinExistence type="predicted"/>